<dbReference type="GO" id="GO:0016788">
    <property type="term" value="F:hydrolase activity, acting on ester bonds"/>
    <property type="evidence" value="ECO:0007669"/>
    <property type="project" value="InterPro"/>
</dbReference>
<dbReference type="Gene3D" id="3.40.50.1820">
    <property type="entry name" value="alpha/beta hydrolase"/>
    <property type="match status" value="1"/>
</dbReference>
<dbReference type="Pfam" id="PF07819">
    <property type="entry name" value="PGAP1"/>
    <property type="match status" value="1"/>
</dbReference>
<dbReference type="SUPFAM" id="SSF53474">
    <property type="entry name" value="alpha/beta-Hydrolases"/>
    <property type="match status" value="1"/>
</dbReference>
<dbReference type="Proteomes" id="UP000469734">
    <property type="component" value="Unassembled WGS sequence"/>
</dbReference>
<gene>
    <name evidence="3" type="ORF">GTP56_25790</name>
</gene>
<name>A0A7X4H751_9BURK</name>
<dbReference type="AlphaFoldDB" id="A0A7X4H751"/>
<feature type="domain" description="GPI inositol-deacylase PGAP1-like alpha/beta" evidence="2">
    <location>
        <begin position="231"/>
        <end position="284"/>
    </location>
</feature>
<organism evidence="3 4">
    <name type="scientific">Duganella margarita</name>
    <dbReference type="NCBI Taxonomy" id="2692170"/>
    <lineage>
        <taxon>Bacteria</taxon>
        <taxon>Pseudomonadati</taxon>
        <taxon>Pseudomonadota</taxon>
        <taxon>Betaproteobacteria</taxon>
        <taxon>Burkholderiales</taxon>
        <taxon>Oxalobacteraceae</taxon>
        <taxon>Telluria group</taxon>
        <taxon>Duganella</taxon>
    </lineage>
</organism>
<evidence type="ECO:0000313" key="4">
    <source>
        <dbReference type="Proteomes" id="UP000469734"/>
    </source>
</evidence>
<evidence type="ECO:0000259" key="2">
    <source>
        <dbReference type="Pfam" id="PF07819"/>
    </source>
</evidence>
<dbReference type="RefSeq" id="WP_161052234.1">
    <property type="nucleotide sequence ID" value="NZ_WWCR01000042.1"/>
</dbReference>
<sequence>MAKSVNKVEPTRPVVSYEDHEGNLRAFSPLTPKTNNTRAAVEVPPAKVMPVIVIAGIMGSNLRAHVNSAEGRNTHLNSGEAAWRPPNGIDAGLNEAKKWRGRSPAVRQEILDGNTLEVDPSGPIPRGATTDGVVWDEKIASERGWGEIHLASYGLLLVTLQQNLNRTYRSLYGNPMLEGNWISLNLEDRAKWGTQKEGFGAPLTDEELKKFAQFHYPVYAFGYNWLKSNLDSAQSLQNRIENIIAYWKNKKRECNGVLLVTHSMGGLVARACAQNIPGLIAGIVHGVMPALGAPACYRRLACGTESSSPSNSIIENKGAEKFAEIAGVTVAETTPILSTAAGPLELLPNHLYPKPWLFAESNNEKNKPNFFNLTVDDPYNLYLDFKSWYRLVDLSFADPANKYKGNVDKVIASAVNQAKKFHMEVVKDYYHPQTFVFYGNDETKRSFGTFRWKLTTTQSNLAESVLKAAKLKVHLVGGGRRIETCTGVLVEVKPSVQDVSGDGTVPFQSGVGPQGKVKQIFATKNYSHQESYSNSDMLSLTRHLIVKLMQEV</sequence>
<protein>
    <recommendedName>
        <fullName evidence="2">GPI inositol-deacylase PGAP1-like alpha/beta domain-containing protein</fullName>
    </recommendedName>
</protein>
<proteinExistence type="predicted"/>
<accession>A0A7X4H751</accession>
<dbReference type="InterPro" id="IPR012908">
    <property type="entry name" value="PGAP1-ab_dom-like"/>
</dbReference>
<evidence type="ECO:0000256" key="1">
    <source>
        <dbReference type="SAM" id="MobiDB-lite"/>
    </source>
</evidence>
<dbReference type="InterPro" id="IPR029058">
    <property type="entry name" value="AB_hydrolase_fold"/>
</dbReference>
<dbReference type="EMBL" id="WWCR01000042">
    <property type="protein sequence ID" value="MYM75584.1"/>
    <property type="molecule type" value="Genomic_DNA"/>
</dbReference>
<evidence type="ECO:0000313" key="3">
    <source>
        <dbReference type="EMBL" id="MYM75584.1"/>
    </source>
</evidence>
<comment type="caution">
    <text evidence="3">The sequence shown here is derived from an EMBL/GenBank/DDBJ whole genome shotgun (WGS) entry which is preliminary data.</text>
</comment>
<feature type="region of interest" description="Disordered" evidence="1">
    <location>
        <begin position="1"/>
        <end position="20"/>
    </location>
</feature>
<reference evidence="3 4" key="1">
    <citation type="submission" date="2019-12" db="EMBL/GenBank/DDBJ databases">
        <title>Novel species isolated from a subtropical stream in China.</title>
        <authorList>
            <person name="Lu H."/>
        </authorList>
    </citation>
    <scope>NUCLEOTIDE SEQUENCE [LARGE SCALE GENOMIC DNA]</scope>
    <source>
        <strain evidence="3 4">FT134W</strain>
    </source>
</reference>